<dbReference type="PANTHER" id="PTHR45436:SF5">
    <property type="entry name" value="SENSOR HISTIDINE KINASE TRCS"/>
    <property type="match status" value="1"/>
</dbReference>
<dbReference type="GO" id="GO:0000155">
    <property type="term" value="F:phosphorelay sensor kinase activity"/>
    <property type="evidence" value="ECO:0007669"/>
    <property type="project" value="InterPro"/>
</dbReference>
<dbReference type="CDD" id="cd00082">
    <property type="entry name" value="HisKA"/>
    <property type="match status" value="1"/>
</dbReference>
<evidence type="ECO:0000256" key="1">
    <source>
        <dbReference type="ARBA" id="ARBA00000085"/>
    </source>
</evidence>
<dbReference type="PRINTS" id="PR00344">
    <property type="entry name" value="BCTRLSENSOR"/>
</dbReference>
<dbReference type="InterPro" id="IPR036890">
    <property type="entry name" value="HATPase_C_sf"/>
</dbReference>
<feature type="domain" description="HAMP" evidence="14">
    <location>
        <begin position="189"/>
        <end position="242"/>
    </location>
</feature>
<dbReference type="SUPFAM" id="SSF103190">
    <property type="entry name" value="Sensory domain-like"/>
    <property type="match status" value="1"/>
</dbReference>
<dbReference type="SMART" id="SM00304">
    <property type="entry name" value="HAMP"/>
    <property type="match status" value="1"/>
</dbReference>
<dbReference type="SUPFAM" id="SSF158472">
    <property type="entry name" value="HAMP domain-like"/>
    <property type="match status" value="1"/>
</dbReference>
<evidence type="ECO:0000259" key="13">
    <source>
        <dbReference type="PROSITE" id="PS50109"/>
    </source>
</evidence>
<keyword evidence="6" id="KW-0808">Transferase</keyword>
<organism evidence="15">
    <name type="scientific">freshwater metagenome</name>
    <dbReference type="NCBI Taxonomy" id="449393"/>
    <lineage>
        <taxon>unclassified sequences</taxon>
        <taxon>metagenomes</taxon>
        <taxon>ecological metagenomes</taxon>
    </lineage>
</organism>
<dbReference type="PROSITE" id="PS50109">
    <property type="entry name" value="HIS_KIN"/>
    <property type="match status" value="1"/>
</dbReference>
<evidence type="ECO:0000256" key="8">
    <source>
        <dbReference type="ARBA" id="ARBA00022777"/>
    </source>
</evidence>
<dbReference type="SUPFAM" id="SSF47384">
    <property type="entry name" value="Homodimeric domain of signal transducing histidine kinase"/>
    <property type="match status" value="1"/>
</dbReference>
<sequence length="461" mass="49646">MKWRLVAALLSLTIVVLAVQDIPLIQYLRTVETDRITTALERDSFVIAGRAEETLEIPTPEGLNYVQEAITKYGAESGARVIVLDINGIAIADSQSPQTIGTSFISRPEIVEALAGSVSIGRRFSTTVNQELLYVAVPILNGSQTLGAVRLTFPASVVDDAVNERLRGITSVAGITLLVSALVALLLAVGITRRLSNLKNVTEEFTKGNYKVRAEINGGAPEIRSLARSFNAMADQLDKLIAQQKAFAGDASHQLRTPLTALQLRLERATEMLATDPAGAAERIEAAMVETDRLQRLVEGLLVLSRSENADKITRDKCDAAQIARERFENWEALASEQDVALILDVPETAMIFAIPGALEQVVDNYIDNALSIVPTKSKITVKISADSEFTKVSIIDEGPGIPEADIAKAFNRFWRARSDTHGSGLGLAIVDRLATASGGRAELVNLTPNGLSADAYFPTA</sequence>
<evidence type="ECO:0000256" key="9">
    <source>
        <dbReference type="ARBA" id="ARBA00022989"/>
    </source>
</evidence>
<evidence type="ECO:0000256" key="10">
    <source>
        <dbReference type="ARBA" id="ARBA00023012"/>
    </source>
</evidence>
<dbReference type="AlphaFoldDB" id="A0A094PM97"/>
<dbReference type="SMART" id="SM00388">
    <property type="entry name" value="HisKA"/>
    <property type="match status" value="1"/>
</dbReference>
<proteinExistence type="predicted"/>
<dbReference type="EMBL" id="JNSL01000221">
    <property type="protein sequence ID" value="KGA12212.1"/>
    <property type="molecule type" value="Genomic_DNA"/>
</dbReference>
<dbReference type="EC" id="2.7.13.3" evidence="3"/>
<dbReference type="Gene3D" id="3.30.450.20">
    <property type="entry name" value="PAS domain"/>
    <property type="match status" value="1"/>
</dbReference>
<keyword evidence="7 12" id="KW-0812">Transmembrane</keyword>
<comment type="caution">
    <text evidence="15">The sequence shown here is derived from an EMBL/GenBank/DDBJ whole genome shotgun (WGS) entry which is preliminary data.</text>
</comment>
<dbReference type="Pfam" id="PF00672">
    <property type="entry name" value="HAMP"/>
    <property type="match status" value="1"/>
</dbReference>
<dbReference type="InterPro" id="IPR029151">
    <property type="entry name" value="Sensor-like_sf"/>
</dbReference>
<feature type="domain" description="Histidine kinase" evidence="13">
    <location>
        <begin position="250"/>
        <end position="461"/>
    </location>
</feature>
<dbReference type="InterPro" id="IPR004358">
    <property type="entry name" value="Sig_transdc_His_kin-like_C"/>
</dbReference>
<dbReference type="SMART" id="SM00387">
    <property type="entry name" value="HATPase_c"/>
    <property type="match status" value="1"/>
</dbReference>
<dbReference type="PANTHER" id="PTHR45436">
    <property type="entry name" value="SENSOR HISTIDINE KINASE YKOH"/>
    <property type="match status" value="1"/>
</dbReference>
<evidence type="ECO:0000256" key="11">
    <source>
        <dbReference type="ARBA" id="ARBA00023136"/>
    </source>
</evidence>
<keyword evidence="10" id="KW-0902">Two-component regulatory system</keyword>
<comment type="catalytic activity">
    <reaction evidence="1">
        <text>ATP + protein L-histidine = ADP + protein N-phospho-L-histidine.</text>
        <dbReference type="EC" id="2.7.13.3"/>
    </reaction>
</comment>
<protein>
    <recommendedName>
        <fullName evidence="3">histidine kinase</fullName>
        <ecNumber evidence="3">2.7.13.3</ecNumber>
    </recommendedName>
</protein>
<keyword evidence="8" id="KW-0418">Kinase</keyword>
<evidence type="ECO:0000259" key="14">
    <source>
        <dbReference type="PROSITE" id="PS50885"/>
    </source>
</evidence>
<dbReference type="InterPro" id="IPR005467">
    <property type="entry name" value="His_kinase_dom"/>
</dbReference>
<dbReference type="InterPro" id="IPR050428">
    <property type="entry name" value="TCS_sensor_his_kinase"/>
</dbReference>
<reference evidence="15" key="1">
    <citation type="submission" date="2014-06" db="EMBL/GenBank/DDBJ databases">
        <title>Key roles for freshwater Actinobacteria revealed by deep metagenomic sequencing.</title>
        <authorList>
            <person name="Ghai R."/>
            <person name="Mizuno C.M."/>
            <person name="Picazo A."/>
            <person name="Camacho A."/>
            <person name="Rodriguez-Valera F."/>
        </authorList>
    </citation>
    <scope>NUCLEOTIDE SEQUENCE</scope>
</reference>
<keyword evidence="4" id="KW-1003">Cell membrane</keyword>
<dbReference type="InterPro" id="IPR003661">
    <property type="entry name" value="HisK_dim/P_dom"/>
</dbReference>
<dbReference type="Pfam" id="PF00512">
    <property type="entry name" value="HisKA"/>
    <property type="match status" value="1"/>
</dbReference>
<evidence type="ECO:0000256" key="5">
    <source>
        <dbReference type="ARBA" id="ARBA00022553"/>
    </source>
</evidence>
<keyword evidence="9 12" id="KW-1133">Transmembrane helix</keyword>
<dbReference type="CDD" id="cd06225">
    <property type="entry name" value="HAMP"/>
    <property type="match status" value="1"/>
</dbReference>
<dbReference type="CDD" id="cd00075">
    <property type="entry name" value="HATPase"/>
    <property type="match status" value="1"/>
</dbReference>
<evidence type="ECO:0000256" key="6">
    <source>
        <dbReference type="ARBA" id="ARBA00022679"/>
    </source>
</evidence>
<dbReference type="InterPro" id="IPR003594">
    <property type="entry name" value="HATPase_dom"/>
</dbReference>
<evidence type="ECO:0000256" key="12">
    <source>
        <dbReference type="SAM" id="Phobius"/>
    </source>
</evidence>
<dbReference type="GO" id="GO:0005886">
    <property type="term" value="C:plasma membrane"/>
    <property type="evidence" value="ECO:0007669"/>
    <property type="project" value="UniProtKB-SubCell"/>
</dbReference>
<evidence type="ECO:0000256" key="7">
    <source>
        <dbReference type="ARBA" id="ARBA00022692"/>
    </source>
</evidence>
<dbReference type="Pfam" id="PF02518">
    <property type="entry name" value="HATPase_c"/>
    <property type="match status" value="1"/>
</dbReference>
<gene>
    <name evidence="15" type="ORF">GM51_21800</name>
</gene>
<dbReference type="InterPro" id="IPR003660">
    <property type="entry name" value="HAMP_dom"/>
</dbReference>
<keyword evidence="11 12" id="KW-0472">Membrane</keyword>
<dbReference type="Gene3D" id="3.30.565.10">
    <property type="entry name" value="Histidine kinase-like ATPase, C-terminal domain"/>
    <property type="match status" value="1"/>
</dbReference>
<dbReference type="Gene3D" id="6.10.340.10">
    <property type="match status" value="1"/>
</dbReference>
<evidence type="ECO:0000256" key="3">
    <source>
        <dbReference type="ARBA" id="ARBA00012438"/>
    </source>
</evidence>
<comment type="subcellular location">
    <subcellularLocation>
        <location evidence="2">Cell membrane</location>
        <topology evidence="2">Multi-pass membrane protein</topology>
    </subcellularLocation>
</comment>
<dbReference type="Gene3D" id="1.10.287.130">
    <property type="match status" value="1"/>
</dbReference>
<accession>A0A094PM97</accession>
<feature type="transmembrane region" description="Helical" evidence="12">
    <location>
        <begin position="172"/>
        <end position="191"/>
    </location>
</feature>
<dbReference type="SUPFAM" id="SSF55874">
    <property type="entry name" value="ATPase domain of HSP90 chaperone/DNA topoisomerase II/histidine kinase"/>
    <property type="match status" value="1"/>
</dbReference>
<evidence type="ECO:0000313" key="15">
    <source>
        <dbReference type="EMBL" id="KGA12212.1"/>
    </source>
</evidence>
<dbReference type="InterPro" id="IPR036097">
    <property type="entry name" value="HisK_dim/P_sf"/>
</dbReference>
<name>A0A094PM97_9ZZZZ</name>
<evidence type="ECO:0000256" key="2">
    <source>
        <dbReference type="ARBA" id="ARBA00004651"/>
    </source>
</evidence>
<evidence type="ECO:0000256" key="4">
    <source>
        <dbReference type="ARBA" id="ARBA00022475"/>
    </source>
</evidence>
<dbReference type="PROSITE" id="PS50885">
    <property type="entry name" value="HAMP"/>
    <property type="match status" value="1"/>
</dbReference>
<keyword evidence="5" id="KW-0597">Phosphoprotein</keyword>